<sequence>MPSSTARCSRLGSDAALLSMPCTCEAPATTYCSSASTLTTSSWLGQTRRRLIDSRRRWPDSSA</sequence>
<name>A0A0A9AJR8_ARUDO</name>
<reference evidence="1" key="2">
    <citation type="journal article" date="2015" name="Data Brief">
        <title>Shoot transcriptome of the giant reed, Arundo donax.</title>
        <authorList>
            <person name="Barrero R.A."/>
            <person name="Guerrero F.D."/>
            <person name="Moolhuijzen P."/>
            <person name="Goolsby J.A."/>
            <person name="Tidwell J."/>
            <person name="Bellgard S.E."/>
            <person name="Bellgard M.I."/>
        </authorList>
    </citation>
    <scope>NUCLEOTIDE SEQUENCE</scope>
    <source>
        <tissue evidence="1">Shoot tissue taken approximately 20 cm above the soil surface</tissue>
    </source>
</reference>
<accession>A0A0A9AJR8</accession>
<proteinExistence type="predicted"/>
<dbReference type="EMBL" id="GBRH01246479">
    <property type="protein sequence ID" value="JAD51416.1"/>
    <property type="molecule type" value="Transcribed_RNA"/>
</dbReference>
<dbReference type="AlphaFoldDB" id="A0A0A9AJR8"/>
<reference evidence="1" key="1">
    <citation type="submission" date="2014-09" db="EMBL/GenBank/DDBJ databases">
        <authorList>
            <person name="Magalhaes I.L.F."/>
            <person name="Oliveira U."/>
            <person name="Santos F.R."/>
            <person name="Vidigal T.H.D.A."/>
            <person name="Brescovit A.D."/>
            <person name="Santos A.J."/>
        </authorList>
    </citation>
    <scope>NUCLEOTIDE SEQUENCE</scope>
    <source>
        <tissue evidence="1">Shoot tissue taken approximately 20 cm above the soil surface</tissue>
    </source>
</reference>
<organism evidence="1">
    <name type="scientific">Arundo donax</name>
    <name type="common">Giant reed</name>
    <name type="synonym">Donax arundinaceus</name>
    <dbReference type="NCBI Taxonomy" id="35708"/>
    <lineage>
        <taxon>Eukaryota</taxon>
        <taxon>Viridiplantae</taxon>
        <taxon>Streptophyta</taxon>
        <taxon>Embryophyta</taxon>
        <taxon>Tracheophyta</taxon>
        <taxon>Spermatophyta</taxon>
        <taxon>Magnoliopsida</taxon>
        <taxon>Liliopsida</taxon>
        <taxon>Poales</taxon>
        <taxon>Poaceae</taxon>
        <taxon>PACMAD clade</taxon>
        <taxon>Arundinoideae</taxon>
        <taxon>Arundineae</taxon>
        <taxon>Arundo</taxon>
    </lineage>
</organism>
<protein>
    <submittedName>
        <fullName evidence="1">Uncharacterized protein</fullName>
    </submittedName>
</protein>
<evidence type="ECO:0000313" key="1">
    <source>
        <dbReference type="EMBL" id="JAD51416.1"/>
    </source>
</evidence>